<dbReference type="InterPro" id="IPR050592">
    <property type="entry name" value="GDSL_lipolytic_enzyme"/>
</dbReference>
<dbReference type="PANTHER" id="PTHR45642:SF139">
    <property type="entry name" value="SGNH HYDROLASE-TYPE ESTERASE DOMAIN-CONTAINING PROTEIN"/>
    <property type="match status" value="1"/>
</dbReference>
<keyword evidence="2" id="KW-0732">Signal</keyword>
<dbReference type="EMBL" id="KI630476">
    <property type="protein sequence ID" value="EYU38774.1"/>
    <property type="molecule type" value="Genomic_DNA"/>
</dbReference>
<dbReference type="SUPFAM" id="SSF52266">
    <property type="entry name" value="SGNH hydrolase"/>
    <property type="match status" value="1"/>
</dbReference>
<dbReference type="PANTHER" id="PTHR45642">
    <property type="entry name" value="GDSL ESTERASE/LIPASE EXL3"/>
    <property type="match status" value="1"/>
</dbReference>
<accession>A0A022RFG3</accession>
<proteinExistence type="inferred from homology"/>
<evidence type="ECO:0000313" key="4">
    <source>
        <dbReference type="Proteomes" id="UP000030748"/>
    </source>
</evidence>
<keyword evidence="4" id="KW-1185">Reference proteome</keyword>
<sequence length="189" mass="21356">LVAIVTGSNDIANTYFGTLPVRRLQYDIPSYTDLLVSYGSTFVQELYDLGVRRIAVFSLPPEGCLPSQRTLAGGLRRNCVDEYNEAARLFNNKLSDEVASLNAQLSEAQFVYVDIYNPVLDIIQTPQKYGFKISNKGCCGTGTIEATYLCAYACSNVDDYVFWDSFHPTEKVYRILVDLIIDKYFKFFN</sequence>
<evidence type="ECO:0000313" key="3">
    <source>
        <dbReference type="EMBL" id="EYU38774.1"/>
    </source>
</evidence>
<evidence type="ECO:0008006" key="5">
    <source>
        <dbReference type="Google" id="ProtNLM"/>
    </source>
</evidence>
<dbReference type="GO" id="GO:0016788">
    <property type="term" value="F:hydrolase activity, acting on ester bonds"/>
    <property type="evidence" value="ECO:0007669"/>
    <property type="project" value="InterPro"/>
</dbReference>
<gene>
    <name evidence="3" type="ORF">MIMGU_mgv1a0221182mg</name>
</gene>
<dbReference type="Pfam" id="PF00657">
    <property type="entry name" value="Lipase_GDSL"/>
    <property type="match status" value="1"/>
</dbReference>
<protein>
    <recommendedName>
        <fullName evidence="5">SGNH hydrolase-type esterase domain-containing protein</fullName>
    </recommendedName>
</protein>
<feature type="non-terminal residue" evidence="3">
    <location>
        <position position="1"/>
    </location>
</feature>
<evidence type="ECO:0000256" key="2">
    <source>
        <dbReference type="ARBA" id="ARBA00022729"/>
    </source>
</evidence>
<comment type="similarity">
    <text evidence="1">Belongs to the 'GDSL' lipolytic enzyme family.</text>
</comment>
<dbReference type="InterPro" id="IPR036514">
    <property type="entry name" value="SGNH_hydro_sf"/>
</dbReference>
<dbReference type="Proteomes" id="UP000030748">
    <property type="component" value="Unassembled WGS sequence"/>
</dbReference>
<reference evidence="3 4" key="1">
    <citation type="journal article" date="2013" name="Proc. Natl. Acad. Sci. U.S.A.">
        <title>Fine-scale variation in meiotic recombination in Mimulus inferred from population shotgun sequencing.</title>
        <authorList>
            <person name="Hellsten U."/>
            <person name="Wright K.M."/>
            <person name="Jenkins J."/>
            <person name="Shu S."/>
            <person name="Yuan Y."/>
            <person name="Wessler S.R."/>
            <person name="Schmutz J."/>
            <person name="Willis J.H."/>
            <person name="Rokhsar D.S."/>
        </authorList>
    </citation>
    <scope>NUCLEOTIDE SEQUENCE [LARGE SCALE GENOMIC DNA]</scope>
    <source>
        <strain evidence="4">cv. DUN x IM62</strain>
    </source>
</reference>
<dbReference type="AlphaFoldDB" id="A0A022RFG3"/>
<dbReference type="eggNOG" id="ENOG502QW19">
    <property type="taxonomic scope" value="Eukaryota"/>
</dbReference>
<dbReference type="STRING" id="4155.A0A022RFG3"/>
<dbReference type="Gene3D" id="3.40.50.1110">
    <property type="entry name" value="SGNH hydrolase"/>
    <property type="match status" value="1"/>
</dbReference>
<evidence type="ECO:0000256" key="1">
    <source>
        <dbReference type="ARBA" id="ARBA00008668"/>
    </source>
</evidence>
<name>A0A022RFG3_ERYGU</name>
<organism evidence="3 4">
    <name type="scientific">Erythranthe guttata</name>
    <name type="common">Yellow monkey flower</name>
    <name type="synonym">Mimulus guttatus</name>
    <dbReference type="NCBI Taxonomy" id="4155"/>
    <lineage>
        <taxon>Eukaryota</taxon>
        <taxon>Viridiplantae</taxon>
        <taxon>Streptophyta</taxon>
        <taxon>Embryophyta</taxon>
        <taxon>Tracheophyta</taxon>
        <taxon>Spermatophyta</taxon>
        <taxon>Magnoliopsida</taxon>
        <taxon>eudicotyledons</taxon>
        <taxon>Gunneridae</taxon>
        <taxon>Pentapetalae</taxon>
        <taxon>asterids</taxon>
        <taxon>lamiids</taxon>
        <taxon>Lamiales</taxon>
        <taxon>Phrymaceae</taxon>
        <taxon>Erythranthe</taxon>
    </lineage>
</organism>
<dbReference type="InterPro" id="IPR001087">
    <property type="entry name" value="GDSL"/>
</dbReference>